<sequence length="173" mass="19624">MYEYTPAHSIASEDDYQYEDEEHRPSRLRLVLRALNAALHFVACSLLVTIMALFLAHPHHRRKHRRTEPQAVTLIILLALDMLVDVATFVRLRSHIHITIVLAHLVLGLAYLTVFIVDVGAGSVFSGGYTFWGLPESMAGPVVYSFLWTLGVWDLLHTVLHRHEVGRVSASYR</sequence>
<gene>
    <name evidence="2" type="ORF">Sste5346_006399</name>
</gene>
<keyword evidence="1" id="KW-1133">Transmembrane helix</keyword>
<evidence type="ECO:0000256" key="1">
    <source>
        <dbReference type="SAM" id="Phobius"/>
    </source>
</evidence>
<feature type="transmembrane region" description="Helical" evidence="1">
    <location>
        <begin position="102"/>
        <end position="122"/>
    </location>
</feature>
<organism evidence="2 3">
    <name type="scientific">Sporothrix stenoceras</name>
    <dbReference type="NCBI Taxonomy" id="5173"/>
    <lineage>
        <taxon>Eukaryota</taxon>
        <taxon>Fungi</taxon>
        <taxon>Dikarya</taxon>
        <taxon>Ascomycota</taxon>
        <taxon>Pezizomycotina</taxon>
        <taxon>Sordariomycetes</taxon>
        <taxon>Sordariomycetidae</taxon>
        <taxon>Ophiostomatales</taxon>
        <taxon>Ophiostomataceae</taxon>
        <taxon>Sporothrix</taxon>
    </lineage>
</organism>
<feature type="transmembrane region" description="Helical" evidence="1">
    <location>
        <begin position="142"/>
        <end position="160"/>
    </location>
</feature>
<dbReference type="Proteomes" id="UP001583186">
    <property type="component" value="Unassembled WGS sequence"/>
</dbReference>
<comment type="caution">
    <text evidence="2">The sequence shown here is derived from an EMBL/GenBank/DDBJ whole genome shotgun (WGS) entry which is preliminary data.</text>
</comment>
<name>A0ABR3Z227_9PEZI</name>
<evidence type="ECO:0000313" key="2">
    <source>
        <dbReference type="EMBL" id="KAL1893569.1"/>
    </source>
</evidence>
<accession>A0ABR3Z227</accession>
<keyword evidence="3" id="KW-1185">Reference proteome</keyword>
<feature type="transmembrane region" description="Helical" evidence="1">
    <location>
        <begin position="34"/>
        <end position="56"/>
    </location>
</feature>
<evidence type="ECO:0008006" key="4">
    <source>
        <dbReference type="Google" id="ProtNLM"/>
    </source>
</evidence>
<protein>
    <recommendedName>
        <fullName evidence="4">Integral membrane protein</fullName>
    </recommendedName>
</protein>
<keyword evidence="1" id="KW-0472">Membrane</keyword>
<dbReference type="EMBL" id="JAWCUI010000037">
    <property type="protein sequence ID" value="KAL1893569.1"/>
    <property type="molecule type" value="Genomic_DNA"/>
</dbReference>
<proteinExistence type="predicted"/>
<evidence type="ECO:0000313" key="3">
    <source>
        <dbReference type="Proteomes" id="UP001583186"/>
    </source>
</evidence>
<keyword evidence="1" id="KW-0812">Transmembrane</keyword>
<feature type="transmembrane region" description="Helical" evidence="1">
    <location>
        <begin position="71"/>
        <end position="90"/>
    </location>
</feature>
<reference evidence="2 3" key="1">
    <citation type="journal article" date="2024" name="IMA Fungus">
        <title>IMA Genome - F19 : A genome assembly and annotation guide to empower mycologists, including annotated draft genome sequences of Ceratocystis pirilliformis, Diaporthe australafricana, Fusarium ophioides, Paecilomyces lecythidis, and Sporothrix stenoceras.</title>
        <authorList>
            <person name="Aylward J."/>
            <person name="Wilson A.M."/>
            <person name="Visagie C.M."/>
            <person name="Spraker J."/>
            <person name="Barnes I."/>
            <person name="Buitendag C."/>
            <person name="Ceriani C."/>
            <person name="Del Mar Angel L."/>
            <person name="du Plessis D."/>
            <person name="Fuchs T."/>
            <person name="Gasser K."/>
            <person name="Kramer D."/>
            <person name="Li W."/>
            <person name="Munsamy K."/>
            <person name="Piso A."/>
            <person name="Price J.L."/>
            <person name="Sonnekus B."/>
            <person name="Thomas C."/>
            <person name="van der Nest A."/>
            <person name="van Dijk A."/>
            <person name="van Heerden A."/>
            <person name="van Vuuren N."/>
            <person name="Yilmaz N."/>
            <person name="Duong T.A."/>
            <person name="van der Merwe N.A."/>
            <person name="Wingfield M.J."/>
            <person name="Wingfield B.D."/>
        </authorList>
    </citation>
    <scope>NUCLEOTIDE SEQUENCE [LARGE SCALE GENOMIC DNA]</scope>
    <source>
        <strain evidence="2 3">CMW 5346</strain>
    </source>
</reference>